<reference evidence="1" key="1">
    <citation type="submission" date="2022-07" db="EMBL/GenBank/DDBJ databases">
        <title>Draft genome sequence of Zalerion maritima ATCC 34329, a (micro)plastics degrading marine fungus.</title>
        <authorList>
            <person name="Paco A."/>
            <person name="Goncalves M.F.M."/>
            <person name="Rocha-Santos T.A.P."/>
            <person name="Alves A."/>
        </authorList>
    </citation>
    <scope>NUCLEOTIDE SEQUENCE</scope>
    <source>
        <strain evidence="1">ATCC 34329</strain>
    </source>
</reference>
<accession>A0AAD5RIL5</accession>
<proteinExistence type="predicted"/>
<dbReference type="Proteomes" id="UP001201980">
    <property type="component" value="Unassembled WGS sequence"/>
</dbReference>
<sequence>MWSIADPSVVFDFDVNAVDFKDPISLHRVTLAVVKWRKAVQSTIYTEIRDCFGTNGYRADLNALHSFKLKIKLLMEEGNNACLEIVSRFGYQLAEVQEDLRPALCLGGEPVAEHLGTWLSKFRCVLDRIMEEGQQHQTVNPSLLEVMGVAELEEQPKALMAKILCPFRASGRNENGRPWEFKSRPEAMTTEIGQIFSDLGRLQSGITEDMRIFDAHDHRISFANGLMGLVENPVDSFRDMRKKYGSNPPTAVRNLRPEELENDKTQMETKNFQIKATYHPISSHLRCASGLTLKVMDDMAHHQSGTRIPELARIATSIRNSPWISFEYVDASSGERSWDTVEELYHATVAKLKRAVHRMQALRSSATLFEAEVTVLQAEIAASSAFIQWHADAFEAKRSRLP</sequence>
<gene>
    <name evidence="1" type="ORF">MKZ38_007291</name>
</gene>
<dbReference type="EMBL" id="JAKWBI020000463">
    <property type="protein sequence ID" value="KAJ2894714.1"/>
    <property type="molecule type" value="Genomic_DNA"/>
</dbReference>
<comment type="caution">
    <text evidence="1">The sequence shown here is derived from an EMBL/GenBank/DDBJ whole genome shotgun (WGS) entry which is preliminary data.</text>
</comment>
<evidence type="ECO:0000313" key="1">
    <source>
        <dbReference type="EMBL" id="KAJ2894714.1"/>
    </source>
</evidence>
<keyword evidence="2" id="KW-1185">Reference proteome</keyword>
<name>A0AAD5RIL5_9PEZI</name>
<organism evidence="1 2">
    <name type="scientific">Zalerion maritima</name>
    <dbReference type="NCBI Taxonomy" id="339359"/>
    <lineage>
        <taxon>Eukaryota</taxon>
        <taxon>Fungi</taxon>
        <taxon>Dikarya</taxon>
        <taxon>Ascomycota</taxon>
        <taxon>Pezizomycotina</taxon>
        <taxon>Sordariomycetes</taxon>
        <taxon>Lulworthiomycetidae</taxon>
        <taxon>Lulworthiales</taxon>
        <taxon>Lulworthiaceae</taxon>
        <taxon>Zalerion</taxon>
    </lineage>
</organism>
<evidence type="ECO:0000313" key="2">
    <source>
        <dbReference type="Proteomes" id="UP001201980"/>
    </source>
</evidence>
<dbReference type="AlphaFoldDB" id="A0AAD5RIL5"/>
<protein>
    <submittedName>
        <fullName evidence="1">Uncharacterized protein</fullName>
    </submittedName>
</protein>